<dbReference type="Pfam" id="PF07198">
    <property type="entry name" value="DUF1410"/>
    <property type="match status" value="2"/>
</dbReference>
<reference evidence="3 4" key="1">
    <citation type="submission" date="2019-07" db="EMBL/GenBank/DDBJ databases">
        <title>Comparative genomics of three clinical Ureaplasma species: analysis of their core genomes and virulence factors.</title>
        <authorList>
            <person name="Yang T."/>
            <person name="Zhang Y."/>
            <person name="Li X."/>
            <person name="Kong Y."/>
            <person name="Yu H."/>
            <person name="Ruan Z."/>
            <person name="Xie X."/>
            <person name="Zhang J."/>
        </authorList>
    </citation>
    <scope>NUCLEOTIDE SEQUENCE [LARGE SCALE GENOMIC DNA]</scope>
    <source>
        <strain evidence="3 4">132</strain>
    </source>
</reference>
<dbReference type="AlphaFoldDB" id="A0AAP9AAE6"/>
<organism evidence="3 4">
    <name type="scientific">Ureaplasma urealyticum</name>
    <name type="common">Ureaplasma urealyticum biotype 2</name>
    <dbReference type="NCBI Taxonomy" id="2130"/>
    <lineage>
        <taxon>Bacteria</taxon>
        <taxon>Bacillati</taxon>
        <taxon>Mycoplasmatota</taxon>
        <taxon>Mycoplasmoidales</taxon>
        <taxon>Mycoplasmoidaceae</taxon>
        <taxon>Ureaplasma</taxon>
    </lineage>
</organism>
<feature type="signal peptide" evidence="1">
    <location>
        <begin position="1"/>
        <end position="25"/>
    </location>
</feature>
<dbReference type="EMBL" id="CP041200">
    <property type="protein sequence ID" value="QDI65072.1"/>
    <property type="molecule type" value="Genomic_DNA"/>
</dbReference>
<feature type="domain" description="DUF1410" evidence="2">
    <location>
        <begin position="55"/>
        <end position="129"/>
    </location>
</feature>
<evidence type="ECO:0000256" key="1">
    <source>
        <dbReference type="SAM" id="SignalP"/>
    </source>
</evidence>
<dbReference type="RefSeq" id="WP_141926405.1">
    <property type="nucleotide sequence ID" value="NZ_CP041200.1"/>
</dbReference>
<feature type="domain" description="DUF1410" evidence="2">
    <location>
        <begin position="184"/>
        <end position="241"/>
    </location>
</feature>
<dbReference type="InterPro" id="IPR009849">
    <property type="entry name" value="DUF1410"/>
</dbReference>
<feature type="chain" id="PRO_5042957311" evidence="1">
    <location>
        <begin position="26"/>
        <end position="378"/>
    </location>
</feature>
<proteinExistence type="predicted"/>
<gene>
    <name evidence="3" type="ORF">FJM05_02625</name>
</gene>
<sequence>MKKNTRKKFLQLFSLIALIPLSSFIVMCSKAKTQEIKEQSKIKARSIRFMDKDLTSINIQFYFDKIDIDDILVKKFNIELEDDKKNKINIDVNPIYNKKLQLLSFKLENLKPNTTYKITKFSITNKIADLTKVDNLSFNTSPENNLPNLPNLPNDPNIKIEDIKTNEVNNNSIKITLNINIENNNNLENKYVRLVYKDNENKLKLSNILKIDDLKKQNFILEDLTSNRKYSFEELIIGESNDLNLNNAQTKISTNQKQKFSFVTLPNPVKITAIEIDSKFDNNPSSLITLKFKDNENNLKENDILKIKYKKAGPNQVVFEKSVRLANNLEVLFEIENIKKNEQYEIISIESNSKHGYNVNPSVFNFSSNSLRIFSIKD</sequence>
<dbReference type="Proteomes" id="UP000318231">
    <property type="component" value="Chromosome"/>
</dbReference>
<name>A0AAP9AAE6_UREUR</name>
<protein>
    <submittedName>
        <fullName evidence="3">DUF1410 domain-containing protein</fullName>
    </submittedName>
</protein>
<evidence type="ECO:0000313" key="3">
    <source>
        <dbReference type="EMBL" id="QDI65072.1"/>
    </source>
</evidence>
<evidence type="ECO:0000313" key="4">
    <source>
        <dbReference type="Proteomes" id="UP000318231"/>
    </source>
</evidence>
<keyword evidence="1" id="KW-0732">Signal</keyword>
<evidence type="ECO:0000259" key="2">
    <source>
        <dbReference type="Pfam" id="PF07198"/>
    </source>
</evidence>
<accession>A0AAP9AAE6</accession>